<dbReference type="Proteomes" id="UP000823046">
    <property type="component" value="Unassembled WGS sequence"/>
</dbReference>
<proteinExistence type="inferred from homology"/>
<organism evidence="7 8">
    <name type="scientific">Cardiosporidium cionae</name>
    <dbReference type="NCBI Taxonomy" id="476202"/>
    <lineage>
        <taxon>Eukaryota</taxon>
        <taxon>Sar</taxon>
        <taxon>Alveolata</taxon>
        <taxon>Apicomplexa</taxon>
        <taxon>Aconoidasida</taxon>
        <taxon>Nephromycida</taxon>
        <taxon>Cardiosporidium</taxon>
    </lineage>
</organism>
<dbReference type="PANTHER" id="PTHR42893:SF9">
    <property type="entry name" value="PROTEIN DETOXIFICATION 46, CHLOROPLASTIC"/>
    <property type="match status" value="1"/>
</dbReference>
<feature type="transmembrane region" description="Helical" evidence="6">
    <location>
        <begin position="133"/>
        <end position="161"/>
    </location>
</feature>
<reference evidence="7 8" key="1">
    <citation type="journal article" date="2020" name="bioRxiv">
        <title>Metabolic contributions of an alphaproteobacterial endosymbiont in the apicomplexan Cardiosporidium cionae.</title>
        <authorList>
            <person name="Hunter E.S."/>
            <person name="Paight C.J."/>
            <person name="Lane C.E."/>
        </authorList>
    </citation>
    <scope>NUCLEOTIDE SEQUENCE [LARGE SCALE GENOMIC DNA]</scope>
    <source>
        <strain evidence="7">ESH_2018</strain>
    </source>
</reference>
<evidence type="ECO:0000313" key="8">
    <source>
        <dbReference type="Proteomes" id="UP000823046"/>
    </source>
</evidence>
<protein>
    <submittedName>
        <fullName evidence="7">MATE efflux family protein 4, chloroplastic</fullName>
    </submittedName>
</protein>
<comment type="caution">
    <text evidence="7">The sequence shown here is derived from an EMBL/GenBank/DDBJ whole genome shotgun (WGS) entry which is preliminary data.</text>
</comment>
<comment type="similarity">
    <text evidence="2">Belongs to the multi antimicrobial extrusion (MATE) (TC 2.A.66.1) family.</text>
</comment>
<feature type="transmembrane region" description="Helical" evidence="6">
    <location>
        <begin position="90"/>
        <end position="112"/>
    </location>
</feature>
<feature type="transmembrane region" description="Helical" evidence="6">
    <location>
        <begin position="435"/>
        <end position="455"/>
    </location>
</feature>
<feature type="transmembrane region" description="Helical" evidence="6">
    <location>
        <begin position="467"/>
        <end position="492"/>
    </location>
</feature>
<dbReference type="InterPro" id="IPR002528">
    <property type="entry name" value="MATE_fam"/>
</dbReference>
<accession>A0ABQ7J912</accession>
<keyword evidence="5 6" id="KW-0472">Membrane</keyword>
<keyword evidence="3 6" id="KW-0812">Transmembrane</keyword>
<comment type="subcellular location">
    <subcellularLocation>
        <location evidence="1">Membrane</location>
        <topology evidence="1">Multi-pass membrane protein</topology>
    </subcellularLocation>
</comment>
<dbReference type="PANTHER" id="PTHR42893">
    <property type="entry name" value="PROTEIN DETOXIFICATION 44, CHLOROPLASTIC-RELATED"/>
    <property type="match status" value="1"/>
</dbReference>
<evidence type="ECO:0000256" key="1">
    <source>
        <dbReference type="ARBA" id="ARBA00004141"/>
    </source>
</evidence>
<feature type="transmembrane region" description="Helical" evidence="6">
    <location>
        <begin position="181"/>
        <end position="201"/>
    </location>
</feature>
<evidence type="ECO:0000313" key="7">
    <source>
        <dbReference type="EMBL" id="KAF8820444.1"/>
    </source>
</evidence>
<keyword evidence="8" id="KW-1185">Reference proteome</keyword>
<feature type="transmembrane region" description="Helical" evidence="6">
    <location>
        <begin position="213"/>
        <end position="232"/>
    </location>
</feature>
<name>A0ABQ7J912_9APIC</name>
<evidence type="ECO:0000256" key="5">
    <source>
        <dbReference type="ARBA" id="ARBA00023136"/>
    </source>
</evidence>
<evidence type="ECO:0000256" key="4">
    <source>
        <dbReference type="ARBA" id="ARBA00022989"/>
    </source>
</evidence>
<dbReference type="InterPro" id="IPR044644">
    <property type="entry name" value="DinF-like"/>
</dbReference>
<feature type="transmembrane region" description="Helical" evidence="6">
    <location>
        <begin position="238"/>
        <end position="257"/>
    </location>
</feature>
<feature type="transmembrane region" description="Helical" evidence="6">
    <location>
        <begin position="542"/>
        <end position="563"/>
    </location>
</feature>
<feature type="transmembrane region" description="Helical" evidence="6">
    <location>
        <begin position="57"/>
        <end position="78"/>
    </location>
</feature>
<evidence type="ECO:0000256" key="2">
    <source>
        <dbReference type="ARBA" id="ARBA00010199"/>
    </source>
</evidence>
<feature type="transmembrane region" description="Helical" evidence="6">
    <location>
        <begin position="504"/>
        <end position="522"/>
    </location>
</feature>
<evidence type="ECO:0000256" key="3">
    <source>
        <dbReference type="ARBA" id="ARBA00022692"/>
    </source>
</evidence>
<dbReference type="EMBL" id="JADAQX010000385">
    <property type="protein sequence ID" value="KAF8820444.1"/>
    <property type="molecule type" value="Genomic_DNA"/>
</dbReference>
<sequence>MHTDYQMCSNSVDIGSPCQKINVQNVSSKLTNSTDSDATPFQQNSDLNKGNRGFQSLFIFCFCIMISYLQDPIISAIYSYFVGYNNTIDLAALGVSVQVFEGVISMFAFLAVASTNSFGAAYAEKRYVDSYKIIAHIFWYSVILGILTSIFLVMHASRILVHFLDASSLDMLLAAETYLKIRAVSAPAAIALLCTRGIFLIQENLMVFLRGAFLYIMANLAGLGIAVMLFRVGVAESAISSVVAQYIALLYIGNDLIKSIPEIVPTDFLPSEALPLLTSSVHEFPFSGDRKVEPALSPEFMFAPDNATRKRDWWNNIERLRCILMSPPGCADLHTALLYLGPCLLQFVGKVTFHGLITQICSSIGAVALAAHLFTLNVLNIFCTPSDALSQVVQAFLPLLISSTISSSITTNKLLEGCWNTNGSKVILRKMPWKMLLCVASVFGVLAAGASYFLVLNGSSYFTTDQGLIFLVLQLNPYLSLILLCLPFQAVTETALLAIQDIKFLNWLNLLFLAIPTILFHMRVPWLIGFPLIPSNASIMQIWQFFLLLQILRTTALMFRFLLKNLKLLSFTKMAKMENNRNISLPSLNCYYLGALERILLKKSTINSFFGYYFTSVILEHLLCSVIPKL</sequence>
<dbReference type="Pfam" id="PF01554">
    <property type="entry name" value="MatE"/>
    <property type="match status" value="1"/>
</dbReference>
<gene>
    <name evidence="7" type="ORF">IE077_003175</name>
</gene>
<keyword evidence="4 6" id="KW-1133">Transmembrane helix</keyword>
<evidence type="ECO:0000256" key="6">
    <source>
        <dbReference type="SAM" id="Phobius"/>
    </source>
</evidence>